<protein>
    <submittedName>
        <fullName evidence="5">Crp/Fnr family transcriptional regulator</fullName>
    </submittedName>
</protein>
<dbReference type="InterPro" id="IPR018490">
    <property type="entry name" value="cNMP-bd_dom_sf"/>
</dbReference>
<dbReference type="InterPro" id="IPR036388">
    <property type="entry name" value="WH-like_DNA-bd_sf"/>
</dbReference>
<keyword evidence="1" id="KW-0805">Transcription regulation</keyword>
<dbReference type="PANTHER" id="PTHR24567">
    <property type="entry name" value="CRP FAMILY TRANSCRIPTIONAL REGULATORY PROTEIN"/>
    <property type="match status" value="1"/>
</dbReference>
<evidence type="ECO:0000313" key="6">
    <source>
        <dbReference type="Proteomes" id="UP001202281"/>
    </source>
</evidence>
<gene>
    <name evidence="5" type="ORF">MTR66_18890</name>
</gene>
<dbReference type="InterPro" id="IPR014710">
    <property type="entry name" value="RmlC-like_jellyroll"/>
</dbReference>
<keyword evidence="2" id="KW-0238">DNA-binding</keyword>
<dbReference type="SUPFAM" id="SSF46785">
    <property type="entry name" value="Winged helix' DNA-binding domain"/>
    <property type="match status" value="1"/>
</dbReference>
<dbReference type="PANTHER" id="PTHR24567:SF74">
    <property type="entry name" value="HTH-TYPE TRANSCRIPTIONAL REGULATOR ARCR"/>
    <property type="match status" value="1"/>
</dbReference>
<keyword evidence="3" id="KW-0804">Transcription</keyword>
<evidence type="ECO:0000256" key="1">
    <source>
        <dbReference type="ARBA" id="ARBA00023015"/>
    </source>
</evidence>
<organism evidence="5 6">
    <name type="scientific">Novosphingobium beihaiensis</name>
    <dbReference type="NCBI Taxonomy" id="2930389"/>
    <lineage>
        <taxon>Bacteria</taxon>
        <taxon>Pseudomonadati</taxon>
        <taxon>Pseudomonadota</taxon>
        <taxon>Alphaproteobacteria</taxon>
        <taxon>Sphingomonadales</taxon>
        <taxon>Sphingomonadaceae</taxon>
        <taxon>Novosphingobium</taxon>
    </lineage>
</organism>
<comment type="caution">
    <text evidence="5">The sequence shown here is derived from an EMBL/GenBank/DDBJ whole genome shotgun (WGS) entry which is preliminary data.</text>
</comment>
<accession>A0ABT0BVB4</accession>
<sequence>MFDHSSLFSSLGEADQALLRKHMTSMELTNGHVLYEPGDHVDHAYFPLGPSLASFLVVMEDGRSIETAMIGNEGAIGGIVSHGLLPAFSRACVMHSGPFLRIASRNLEAAKNESAAIRNLFTRYADCLMAQVFQSVACNAVHPLGQRAAKWLSAAVERTGTQEITITQDQLASFLGVGRSYVSRMLQRLRAQKLIETRRGGIAVRSPETLKRMACNCNGLVRDHFATVLTDI</sequence>
<dbReference type="InterPro" id="IPR036390">
    <property type="entry name" value="WH_DNA-bd_sf"/>
</dbReference>
<name>A0ABT0BVB4_9SPHN</name>
<dbReference type="Proteomes" id="UP001202281">
    <property type="component" value="Unassembled WGS sequence"/>
</dbReference>
<keyword evidence="6" id="KW-1185">Reference proteome</keyword>
<dbReference type="InterPro" id="IPR050397">
    <property type="entry name" value="Env_Response_Regulators"/>
</dbReference>
<dbReference type="Pfam" id="PF13545">
    <property type="entry name" value="HTH_Crp_2"/>
    <property type="match status" value="1"/>
</dbReference>
<dbReference type="Gene3D" id="2.60.120.10">
    <property type="entry name" value="Jelly Rolls"/>
    <property type="match status" value="1"/>
</dbReference>
<dbReference type="EMBL" id="JALHLG010000050">
    <property type="protein sequence ID" value="MCJ2188873.1"/>
    <property type="molecule type" value="Genomic_DNA"/>
</dbReference>
<dbReference type="RefSeq" id="WP_243923852.1">
    <property type="nucleotide sequence ID" value="NZ_JALHLG010000050.1"/>
</dbReference>
<evidence type="ECO:0000259" key="4">
    <source>
        <dbReference type="PROSITE" id="PS51063"/>
    </source>
</evidence>
<proteinExistence type="predicted"/>
<evidence type="ECO:0000256" key="3">
    <source>
        <dbReference type="ARBA" id="ARBA00023163"/>
    </source>
</evidence>
<dbReference type="PROSITE" id="PS51063">
    <property type="entry name" value="HTH_CRP_2"/>
    <property type="match status" value="1"/>
</dbReference>
<evidence type="ECO:0000313" key="5">
    <source>
        <dbReference type="EMBL" id="MCJ2188873.1"/>
    </source>
</evidence>
<dbReference type="Gene3D" id="1.10.10.10">
    <property type="entry name" value="Winged helix-like DNA-binding domain superfamily/Winged helix DNA-binding domain"/>
    <property type="match status" value="1"/>
</dbReference>
<dbReference type="InterPro" id="IPR012318">
    <property type="entry name" value="HTH_CRP"/>
</dbReference>
<dbReference type="SMART" id="SM00419">
    <property type="entry name" value="HTH_CRP"/>
    <property type="match status" value="1"/>
</dbReference>
<reference evidence="5 6" key="1">
    <citation type="submission" date="2022-04" db="EMBL/GenBank/DDBJ databases">
        <title>Identification of a novel bacterium isolated from mangrove sediments.</title>
        <authorList>
            <person name="Pan X."/>
        </authorList>
    </citation>
    <scope>NUCLEOTIDE SEQUENCE [LARGE SCALE GENOMIC DNA]</scope>
    <source>
        <strain evidence="5 6">B2638</strain>
    </source>
</reference>
<evidence type="ECO:0000256" key="2">
    <source>
        <dbReference type="ARBA" id="ARBA00023125"/>
    </source>
</evidence>
<dbReference type="SUPFAM" id="SSF51206">
    <property type="entry name" value="cAMP-binding domain-like"/>
    <property type="match status" value="1"/>
</dbReference>
<feature type="domain" description="HTH crp-type" evidence="4">
    <location>
        <begin position="142"/>
        <end position="208"/>
    </location>
</feature>